<dbReference type="GeneID" id="94173419"/>
<evidence type="ECO:0000313" key="2">
    <source>
        <dbReference type="EMBL" id="KAG5480183.1"/>
    </source>
</evidence>
<evidence type="ECO:0000313" key="3">
    <source>
        <dbReference type="Proteomes" id="UP000674179"/>
    </source>
</evidence>
<dbReference type="GO" id="GO:0032264">
    <property type="term" value="P:IMP salvage"/>
    <property type="evidence" value="ECO:0007669"/>
    <property type="project" value="TreeGrafter"/>
</dbReference>
<dbReference type="GO" id="GO:0006178">
    <property type="term" value="P:guanine salvage"/>
    <property type="evidence" value="ECO:0007669"/>
    <property type="project" value="TreeGrafter"/>
</dbReference>
<protein>
    <recommendedName>
        <fullName evidence="1">Phosphoribosyltransferase domain-containing protein</fullName>
    </recommendedName>
</protein>
<dbReference type="InterPro" id="IPR050408">
    <property type="entry name" value="HGPRT"/>
</dbReference>
<dbReference type="FunFam" id="3.40.50.2020:FF:000046">
    <property type="entry name" value="Hypoxanthine-guanine phosphoribosyltransferase"/>
    <property type="match status" value="1"/>
</dbReference>
<sequence>MNCTTMLPNHRCNGSVDTNGRVFVDGREYPMASGIVATEDVIQRSIKAMAQTIAKDYKPLSHRNFRLPSHSTSATEVCVSETPISYDNPLIIISVLKGSYIFTADFIRYLGDFDLPHVVDFVRLASYNSGTHSTGSVSMLMGLKFENLRGKHVLIVEDVCDSGCTLRFLRDNIMEKYQPKSIKTLVMVNKEPGARKVDFEPEYACLDGPNKYIVGYGFEVNDRYRHLRHIFTLRDGEATRYPSKL</sequence>
<keyword evidence="3" id="KW-1185">Reference proteome</keyword>
<accession>A0A836HF21</accession>
<dbReference type="GO" id="GO:0046100">
    <property type="term" value="P:hypoxanthine metabolic process"/>
    <property type="evidence" value="ECO:0007669"/>
    <property type="project" value="TreeGrafter"/>
</dbReference>
<dbReference type="KEGG" id="lenr:94173419"/>
<dbReference type="EMBL" id="JAFHKP010000021">
    <property type="protein sequence ID" value="KAG5480183.1"/>
    <property type="molecule type" value="Genomic_DNA"/>
</dbReference>
<dbReference type="InterPro" id="IPR029057">
    <property type="entry name" value="PRTase-like"/>
</dbReference>
<dbReference type="CDD" id="cd06223">
    <property type="entry name" value="PRTases_typeI"/>
    <property type="match status" value="1"/>
</dbReference>
<evidence type="ECO:0000259" key="1">
    <source>
        <dbReference type="Pfam" id="PF00156"/>
    </source>
</evidence>
<comment type="caution">
    <text evidence="2">The sequence shown here is derived from an EMBL/GenBank/DDBJ whole genome shotgun (WGS) entry which is preliminary data.</text>
</comment>
<dbReference type="PANTHER" id="PTHR43340">
    <property type="entry name" value="HYPOXANTHINE-GUANINE PHOSPHORIBOSYLTRANSFERASE"/>
    <property type="match status" value="1"/>
</dbReference>
<proteinExistence type="predicted"/>
<dbReference type="PANTHER" id="PTHR43340:SF1">
    <property type="entry name" value="HYPOXANTHINE PHOSPHORIBOSYLTRANSFERASE"/>
    <property type="match status" value="1"/>
</dbReference>
<dbReference type="InterPro" id="IPR000836">
    <property type="entry name" value="PRTase_dom"/>
</dbReference>
<dbReference type="OrthoDB" id="9449045at2759"/>
<organism evidence="2 3">
    <name type="scientific">Leishmania enriettii</name>
    <dbReference type="NCBI Taxonomy" id="5663"/>
    <lineage>
        <taxon>Eukaryota</taxon>
        <taxon>Discoba</taxon>
        <taxon>Euglenozoa</taxon>
        <taxon>Kinetoplastea</taxon>
        <taxon>Metakinetoplastina</taxon>
        <taxon>Trypanosomatida</taxon>
        <taxon>Trypanosomatidae</taxon>
        <taxon>Leishmaniinae</taxon>
        <taxon>Leishmania</taxon>
    </lineage>
</organism>
<dbReference type="GO" id="GO:0032263">
    <property type="term" value="P:GMP salvage"/>
    <property type="evidence" value="ECO:0007669"/>
    <property type="project" value="TreeGrafter"/>
</dbReference>
<dbReference type="GO" id="GO:0005829">
    <property type="term" value="C:cytosol"/>
    <property type="evidence" value="ECO:0007669"/>
    <property type="project" value="TreeGrafter"/>
</dbReference>
<dbReference type="SUPFAM" id="SSF53271">
    <property type="entry name" value="PRTase-like"/>
    <property type="match status" value="1"/>
</dbReference>
<dbReference type="AlphaFoldDB" id="A0A836HF21"/>
<dbReference type="Pfam" id="PF00156">
    <property type="entry name" value="Pribosyltran"/>
    <property type="match status" value="1"/>
</dbReference>
<feature type="domain" description="Phosphoribosyltransferase" evidence="1">
    <location>
        <begin position="87"/>
        <end position="199"/>
    </location>
</feature>
<gene>
    <name evidence="2" type="ORF">CUR178_06236</name>
</gene>
<dbReference type="GO" id="GO:0004422">
    <property type="term" value="F:hypoxanthine phosphoribosyltransferase activity"/>
    <property type="evidence" value="ECO:0007669"/>
    <property type="project" value="TreeGrafter"/>
</dbReference>
<name>A0A836HF21_LEIEN</name>
<dbReference type="RefSeq" id="XP_067693330.1">
    <property type="nucleotide sequence ID" value="XM_067837909.1"/>
</dbReference>
<dbReference type="Proteomes" id="UP000674179">
    <property type="component" value="Chromosome 21"/>
</dbReference>
<dbReference type="Gene3D" id="3.40.50.2020">
    <property type="match status" value="1"/>
</dbReference>
<reference evidence="2 3" key="1">
    <citation type="submission" date="2021-02" db="EMBL/GenBank/DDBJ databases">
        <title>Leishmania (Mundinia) enrietti genome sequencing and assembly.</title>
        <authorList>
            <person name="Almutairi H."/>
            <person name="Gatherer D."/>
        </authorList>
    </citation>
    <scope>NUCLEOTIDE SEQUENCE [LARGE SCALE GENOMIC DNA]</scope>
    <source>
        <strain evidence="2">CUR178</strain>
    </source>
</reference>
<dbReference type="GO" id="GO:0000287">
    <property type="term" value="F:magnesium ion binding"/>
    <property type="evidence" value="ECO:0007669"/>
    <property type="project" value="TreeGrafter"/>
</dbReference>